<dbReference type="RefSeq" id="WP_099578248.1">
    <property type="nucleotide sequence ID" value="NZ_MJBI02000001.1"/>
</dbReference>
<dbReference type="EMBL" id="MJBI02000001">
    <property type="protein sequence ID" value="RAI82531.1"/>
    <property type="molecule type" value="Genomic_DNA"/>
</dbReference>
<dbReference type="Proteomes" id="UP000229523">
    <property type="component" value="Unassembled WGS sequence"/>
</dbReference>
<gene>
    <name evidence="1" type="ORF">BFS35_002255</name>
</gene>
<name>A0A2G5NSW1_9STAP</name>
<dbReference type="Pfam" id="PF14367">
    <property type="entry name" value="DUF4411"/>
    <property type="match status" value="1"/>
</dbReference>
<proteinExistence type="predicted"/>
<evidence type="ECO:0000313" key="2">
    <source>
        <dbReference type="Proteomes" id="UP000229523"/>
    </source>
</evidence>
<dbReference type="InterPro" id="IPR016541">
    <property type="entry name" value="UCP008505"/>
</dbReference>
<reference evidence="1 2" key="1">
    <citation type="journal article" date="2018" name="Front. Microbiol.">
        <title>Description and Comparative Genomics of Macrococcus caseolyticus subsp. hominis subsp. nov., Macrococcus goetzii sp. nov., Macrococcus epidermidis sp. nov., and Macrococcus bohemicus sp. nov., Novel Macrococci From Human Clinical Material With Virulence Potential and Suspected Uptake of Foreign DNA by Natural Transformation.</title>
        <authorList>
            <person name="Maslanova I."/>
            <person name="Wertheimer Z."/>
            <person name="Sedlacek I."/>
            <person name="Svec P."/>
            <person name="Indrakova A."/>
            <person name="Kovarovic V."/>
            <person name="Schumann P."/>
            <person name="Sproer C."/>
            <person name="Kralova S."/>
            <person name="Sedo O."/>
            <person name="Kristofova L."/>
            <person name="Vrbovska V."/>
            <person name="Fuzik T."/>
            <person name="Petras P."/>
            <person name="Zdrahal Z."/>
            <person name="Ruzickova V."/>
            <person name="Doskar J."/>
            <person name="Pantucek R."/>
        </authorList>
    </citation>
    <scope>NUCLEOTIDE SEQUENCE [LARGE SCALE GENOMIC DNA]</scope>
    <source>
        <strain evidence="1 2">CCM 4927</strain>
    </source>
</reference>
<comment type="caution">
    <text evidence="1">The sequence shown here is derived from an EMBL/GenBank/DDBJ whole genome shotgun (WGS) entry which is preliminary data.</text>
</comment>
<keyword evidence="2" id="KW-1185">Reference proteome</keyword>
<sequence length="179" mass="20831">MINNIVSSNKYLIDANSFIAPSKSYYPLDMVKSFWNDISDSQLRPYIFIIDKVKNEICIESDQTKKDDLQLWFENKNFNILSTNKPETILNYKKVLNHLKGSGYYKPSALHEWADINVADPWLIATAMSNNYTIVTFEKKADVNINNPMKRAKIPSVCIELGVDYCTIFDLMKEFQFEY</sequence>
<accession>A0A2G5NSW1</accession>
<organism evidence="1 2">
    <name type="scientific">Macrococcoides goetzii</name>
    <dbReference type="NCBI Taxonomy" id="1891097"/>
    <lineage>
        <taxon>Bacteria</taxon>
        <taxon>Bacillati</taxon>
        <taxon>Bacillota</taxon>
        <taxon>Bacilli</taxon>
        <taxon>Bacillales</taxon>
        <taxon>Staphylococcaceae</taxon>
        <taxon>Macrococcoides</taxon>
    </lineage>
</organism>
<dbReference type="AlphaFoldDB" id="A0A2G5NSW1"/>
<protein>
    <submittedName>
        <fullName evidence="1">DUF4411 family protein</fullName>
    </submittedName>
</protein>
<evidence type="ECO:0000313" key="1">
    <source>
        <dbReference type="EMBL" id="RAI82531.1"/>
    </source>
</evidence>